<evidence type="ECO:0000259" key="7">
    <source>
        <dbReference type="Pfam" id="PF00460"/>
    </source>
</evidence>
<dbReference type="InterPro" id="IPR019776">
    <property type="entry name" value="Flagellar_basal_body_rod_CS"/>
</dbReference>
<evidence type="ECO:0000256" key="2">
    <source>
        <dbReference type="ARBA" id="ARBA00009677"/>
    </source>
</evidence>
<dbReference type="OrthoDB" id="9792068at2"/>
<comment type="subunit">
    <text evidence="6">The basal body constitutes a major portion of the flagellar organelle and consists of a number of rings mounted on a central rod.</text>
</comment>
<comment type="subcellular location">
    <subcellularLocation>
        <location evidence="1 6">Bacterial flagellum basal body</location>
    </subcellularLocation>
</comment>
<reference evidence="8 9" key="1">
    <citation type="submission" date="2018-09" db="EMBL/GenBank/DDBJ databases">
        <title>Cohnella cavernae sp. nov., isolated from a karst cave.</title>
        <authorList>
            <person name="Zhu H."/>
        </authorList>
    </citation>
    <scope>NUCLEOTIDE SEQUENCE [LARGE SCALE GENOMIC DNA]</scope>
    <source>
        <strain evidence="8 9">K2E09-144</strain>
    </source>
</reference>
<keyword evidence="9" id="KW-1185">Reference proteome</keyword>
<keyword evidence="4 6" id="KW-0975">Bacterial flagellum</keyword>
<keyword evidence="8" id="KW-0966">Cell projection</keyword>
<name>A0A398CLZ7_9BACL</name>
<dbReference type="NCBIfam" id="TIGR01396">
    <property type="entry name" value="FlgB"/>
    <property type="match status" value="1"/>
</dbReference>
<dbReference type="EMBL" id="QXJM01000037">
    <property type="protein sequence ID" value="RIE03280.1"/>
    <property type="molecule type" value="Genomic_DNA"/>
</dbReference>
<gene>
    <name evidence="8" type="primary">flgB</name>
    <name evidence="8" type="ORF">D3H35_11350</name>
</gene>
<proteinExistence type="inferred from homology"/>
<accession>A0A398CLZ7</accession>
<dbReference type="RefSeq" id="WP_119149380.1">
    <property type="nucleotide sequence ID" value="NZ_JBHSOV010000024.1"/>
</dbReference>
<keyword evidence="8" id="KW-0282">Flagellum</keyword>
<keyword evidence="8" id="KW-0969">Cilium</keyword>
<protein>
    <recommendedName>
        <fullName evidence="3 6">Flagellar basal body rod protein FlgB</fullName>
    </recommendedName>
</protein>
<dbReference type="PANTHER" id="PTHR30435:SF12">
    <property type="entry name" value="FLAGELLAR BASAL BODY ROD PROTEIN FLGB"/>
    <property type="match status" value="1"/>
</dbReference>
<evidence type="ECO:0000256" key="6">
    <source>
        <dbReference type="PIRNR" id="PIRNR002889"/>
    </source>
</evidence>
<sequence length="138" mass="15132">MNVLGGASFGRLEGALHAASLRQQVLSNNVANVDTPFFKRSDVAFEELLTQAMDGEGTSVLPGRLTNERHIPIGGSSYSSPAPQIVTEDSTVINNDKNNVDIEKEMSMLAENQLRYNLFVQQINHDVKMMRIGIDGRA</sequence>
<dbReference type="PIRSF" id="PIRSF002889">
    <property type="entry name" value="Rod_FlgB"/>
    <property type="match status" value="1"/>
</dbReference>
<dbReference type="InterPro" id="IPR006300">
    <property type="entry name" value="FlgB"/>
</dbReference>
<organism evidence="8 9">
    <name type="scientific">Cohnella faecalis</name>
    <dbReference type="NCBI Taxonomy" id="2315694"/>
    <lineage>
        <taxon>Bacteria</taxon>
        <taxon>Bacillati</taxon>
        <taxon>Bacillota</taxon>
        <taxon>Bacilli</taxon>
        <taxon>Bacillales</taxon>
        <taxon>Paenibacillaceae</taxon>
        <taxon>Cohnella</taxon>
    </lineage>
</organism>
<dbReference type="InterPro" id="IPR001444">
    <property type="entry name" value="Flag_bb_rod_N"/>
</dbReference>
<comment type="caution">
    <text evidence="8">The sequence shown here is derived from an EMBL/GenBank/DDBJ whole genome shotgun (WGS) entry which is preliminary data.</text>
</comment>
<evidence type="ECO:0000256" key="5">
    <source>
        <dbReference type="ARBA" id="ARBA00024934"/>
    </source>
</evidence>
<dbReference type="GO" id="GO:0071978">
    <property type="term" value="P:bacterial-type flagellum-dependent swarming motility"/>
    <property type="evidence" value="ECO:0007669"/>
    <property type="project" value="TreeGrafter"/>
</dbReference>
<dbReference type="GO" id="GO:0030694">
    <property type="term" value="C:bacterial-type flagellum basal body, rod"/>
    <property type="evidence" value="ECO:0007669"/>
    <property type="project" value="InterPro"/>
</dbReference>
<dbReference type="PROSITE" id="PS00588">
    <property type="entry name" value="FLAGELLA_BB_ROD"/>
    <property type="match status" value="1"/>
</dbReference>
<evidence type="ECO:0000256" key="1">
    <source>
        <dbReference type="ARBA" id="ARBA00004117"/>
    </source>
</evidence>
<evidence type="ECO:0000256" key="4">
    <source>
        <dbReference type="ARBA" id="ARBA00023143"/>
    </source>
</evidence>
<comment type="similarity">
    <text evidence="2 6">Belongs to the flagella basal body rod proteins family.</text>
</comment>
<comment type="function">
    <text evidence="5 6">Structural component of flagellum, the bacterial motility apparatus. Part of the rod structure of flagellar basal body.</text>
</comment>
<dbReference type="PANTHER" id="PTHR30435">
    <property type="entry name" value="FLAGELLAR PROTEIN"/>
    <property type="match status" value="1"/>
</dbReference>
<dbReference type="AlphaFoldDB" id="A0A398CLZ7"/>
<dbReference type="Proteomes" id="UP000266340">
    <property type="component" value="Unassembled WGS sequence"/>
</dbReference>
<feature type="domain" description="Flagellar basal body rod protein N-terminal" evidence="7">
    <location>
        <begin position="13"/>
        <end position="38"/>
    </location>
</feature>
<dbReference type="Pfam" id="PF00460">
    <property type="entry name" value="Flg_bb_rod"/>
    <property type="match status" value="1"/>
</dbReference>
<evidence type="ECO:0000313" key="9">
    <source>
        <dbReference type="Proteomes" id="UP000266340"/>
    </source>
</evidence>
<evidence type="ECO:0000313" key="8">
    <source>
        <dbReference type="EMBL" id="RIE03280.1"/>
    </source>
</evidence>
<evidence type="ECO:0000256" key="3">
    <source>
        <dbReference type="ARBA" id="ARBA00014376"/>
    </source>
</evidence>